<accession>A0A9X8ZD75</accession>
<dbReference type="EMBL" id="SZNT01000560">
    <property type="protein sequence ID" value="TKH06086.1"/>
    <property type="molecule type" value="Genomic_DNA"/>
</dbReference>
<feature type="non-terminal residue" evidence="2">
    <location>
        <position position="1"/>
    </location>
</feature>
<keyword evidence="1" id="KW-0812">Transmembrane</keyword>
<dbReference type="InterPro" id="IPR021224">
    <property type="entry name" value="DUF2690"/>
</dbReference>
<dbReference type="Pfam" id="PF10901">
    <property type="entry name" value="DUF2690"/>
    <property type="match status" value="1"/>
</dbReference>
<dbReference type="RefSeq" id="WP_137024599.1">
    <property type="nucleotide sequence ID" value="NZ_SZNT01000560.1"/>
</dbReference>
<evidence type="ECO:0000256" key="1">
    <source>
        <dbReference type="SAM" id="Phobius"/>
    </source>
</evidence>
<organism evidence="2 3">
    <name type="scientific">Peribacillus simplex</name>
    <dbReference type="NCBI Taxonomy" id="1478"/>
    <lineage>
        <taxon>Bacteria</taxon>
        <taxon>Bacillati</taxon>
        <taxon>Bacillota</taxon>
        <taxon>Bacilli</taxon>
        <taxon>Bacillales</taxon>
        <taxon>Bacillaceae</taxon>
        <taxon>Peribacillus</taxon>
    </lineage>
</organism>
<name>A0A9X8ZD75_9BACI</name>
<proteinExistence type="predicted"/>
<evidence type="ECO:0000313" key="2">
    <source>
        <dbReference type="EMBL" id="TKH06086.1"/>
    </source>
</evidence>
<gene>
    <name evidence="2" type="ORF">FC678_23805</name>
</gene>
<feature type="transmembrane region" description="Helical" evidence="1">
    <location>
        <begin position="14"/>
        <end position="34"/>
    </location>
</feature>
<sequence length="171" mass="18994">VYKKERSEVNIKKFLNIVMVITLVFGLFFAIAPMNKAFALSYDNTNPYSTGCASKSPITYETEYIYKNGVKIGYVQLKGSAYCHTAWGYLKFYSSAPYDYYANVWVDSFNGTTKRAFTSCASSGGNGWIMKGQTSCYTSQLWNLDPYNALAKAGIYSSSGALIISANTGRY</sequence>
<keyword evidence="1" id="KW-1133">Transmembrane helix</keyword>
<dbReference type="AlphaFoldDB" id="A0A9X8ZD75"/>
<evidence type="ECO:0000313" key="3">
    <source>
        <dbReference type="Proteomes" id="UP000309170"/>
    </source>
</evidence>
<dbReference type="Proteomes" id="UP000309170">
    <property type="component" value="Unassembled WGS sequence"/>
</dbReference>
<reference evidence="2 3" key="1">
    <citation type="journal article" date="2019" name="Environ. Microbiol.">
        <title>An active ?-lactamase is a part of an orchestrated cell wall stress resistance network of Bacillus subtilis and related rhizosphere species.</title>
        <authorList>
            <person name="Bucher T."/>
            <person name="Keren-Paz A."/>
            <person name="Hausser J."/>
            <person name="Olender T."/>
            <person name="Cytryn E."/>
            <person name="Kolodkin-Gal I."/>
        </authorList>
    </citation>
    <scope>NUCLEOTIDE SEQUENCE [LARGE SCALE GENOMIC DNA]</scope>
    <source>
        <strain evidence="2 3">I4</strain>
    </source>
</reference>
<keyword evidence="1" id="KW-0472">Membrane</keyword>
<comment type="caution">
    <text evidence="2">The sequence shown here is derived from an EMBL/GenBank/DDBJ whole genome shotgun (WGS) entry which is preliminary data.</text>
</comment>
<protein>
    <submittedName>
        <fullName evidence="2">DUF2690 domain-containing protein</fullName>
    </submittedName>
</protein>